<dbReference type="Pfam" id="PF01155">
    <property type="entry name" value="HypA"/>
    <property type="match status" value="1"/>
</dbReference>
<dbReference type="GO" id="GO:0008270">
    <property type="term" value="F:zinc ion binding"/>
    <property type="evidence" value="ECO:0007669"/>
    <property type="project" value="UniProtKB-UniRule"/>
</dbReference>
<evidence type="ECO:0000256" key="2">
    <source>
        <dbReference type="ARBA" id="ARBA00022723"/>
    </source>
</evidence>
<dbReference type="PIRSF" id="PIRSF004761">
    <property type="entry name" value="Hydrgn_mat_HypA"/>
    <property type="match status" value="1"/>
</dbReference>
<evidence type="ECO:0000256" key="3">
    <source>
        <dbReference type="ARBA" id="ARBA00022833"/>
    </source>
</evidence>
<feature type="binding site" evidence="4">
    <location>
        <position position="90"/>
    </location>
    <ligand>
        <name>Zn(2+)</name>
        <dbReference type="ChEBI" id="CHEBI:29105"/>
    </ligand>
</feature>
<evidence type="ECO:0000256" key="4">
    <source>
        <dbReference type="HAMAP-Rule" id="MF_00213"/>
    </source>
</evidence>
<reference evidence="5" key="2">
    <citation type="submission" date="2021-09" db="EMBL/GenBank/DDBJ databases">
        <authorList>
            <person name="Gilroy R."/>
        </authorList>
    </citation>
    <scope>NUCLEOTIDE SEQUENCE</scope>
    <source>
        <strain evidence="5">ChiGjej2B2-7701</strain>
    </source>
</reference>
<comment type="similarity">
    <text evidence="4">Belongs to the HypA/HybF family.</text>
</comment>
<keyword evidence="3 4" id="KW-0862">Zinc</keyword>
<comment type="function">
    <text evidence="4">Involved in the maturation of [NiFe] hydrogenases. Required for nickel insertion into the metal center of the hydrogenase.</text>
</comment>
<feature type="binding site" evidence="4">
    <location>
        <position position="74"/>
    </location>
    <ligand>
        <name>Zn(2+)</name>
        <dbReference type="ChEBI" id="CHEBI:29105"/>
    </ligand>
</feature>
<evidence type="ECO:0000313" key="5">
    <source>
        <dbReference type="EMBL" id="HJG29972.1"/>
    </source>
</evidence>
<dbReference type="PANTHER" id="PTHR34535:SF3">
    <property type="entry name" value="HYDROGENASE MATURATION FACTOR HYPA"/>
    <property type="match status" value="1"/>
</dbReference>
<evidence type="ECO:0000256" key="1">
    <source>
        <dbReference type="ARBA" id="ARBA00022596"/>
    </source>
</evidence>
<proteinExistence type="inferred from homology"/>
<protein>
    <recommendedName>
        <fullName evidence="4">Hydrogenase maturation factor HypA</fullName>
    </recommendedName>
</protein>
<dbReference type="PANTHER" id="PTHR34535">
    <property type="entry name" value="HYDROGENASE MATURATION FACTOR HYPA"/>
    <property type="match status" value="1"/>
</dbReference>
<accession>A0A921IN00</accession>
<dbReference type="GO" id="GO:0051604">
    <property type="term" value="P:protein maturation"/>
    <property type="evidence" value="ECO:0007669"/>
    <property type="project" value="InterPro"/>
</dbReference>
<dbReference type="EMBL" id="DYVF01000008">
    <property type="protein sequence ID" value="HJG29972.1"/>
    <property type="molecule type" value="Genomic_DNA"/>
</dbReference>
<gene>
    <name evidence="4" type="primary">hypA</name>
    <name evidence="5" type="ORF">K8U80_01085</name>
</gene>
<dbReference type="InterPro" id="IPR000688">
    <property type="entry name" value="HypA/HybF"/>
</dbReference>
<dbReference type="GO" id="GO:0016151">
    <property type="term" value="F:nickel cation binding"/>
    <property type="evidence" value="ECO:0007669"/>
    <property type="project" value="UniProtKB-UniRule"/>
</dbReference>
<feature type="binding site" evidence="4">
    <location>
        <position position="93"/>
    </location>
    <ligand>
        <name>Zn(2+)</name>
        <dbReference type="ChEBI" id="CHEBI:29105"/>
    </ligand>
</feature>
<dbReference type="HAMAP" id="MF_00213">
    <property type="entry name" value="HypA_HybF"/>
    <property type="match status" value="1"/>
</dbReference>
<sequence>MHELGLVSGVLDVVTRTAREAGASRVVSVLLRIGDMAEVNPESFDFAWDVLREDDPLTAEATVEVEYVHPRSVCSACGETFEHDRFHLRCPACGSRETRLVAGREMDIVSMEIEDET</sequence>
<dbReference type="Gene3D" id="3.30.2320.80">
    <property type="match status" value="1"/>
</dbReference>
<organism evidence="5 6">
    <name type="scientific">Collinsella ihumii</name>
    <dbReference type="NCBI Taxonomy" id="1720204"/>
    <lineage>
        <taxon>Bacteria</taxon>
        <taxon>Bacillati</taxon>
        <taxon>Actinomycetota</taxon>
        <taxon>Coriobacteriia</taxon>
        <taxon>Coriobacteriales</taxon>
        <taxon>Coriobacteriaceae</taxon>
        <taxon>Collinsella</taxon>
    </lineage>
</organism>
<evidence type="ECO:0000313" key="6">
    <source>
        <dbReference type="Proteomes" id="UP000746751"/>
    </source>
</evidence>
<dbReference type="Proteomes" id="UP000746751">
    <property type="component" value="Unassembled WGS sequence"/>
</dbReference>
<keyword evidence="2 4" id="KW-0479">Metal-binding</keyword>
<keyword evidence="1 4" id="KW-0533">Nickel</keyword>
<reference evidence="5" key="1">
    <citation type="journal article" date="2021" name="PeerJ">
        <title>Extensive microbial diversity within the chicken gut microbiome revealed by metagenomics and culture.</title>
        <authorList>
            <person name="Gilroy R."/>
            <person name="Ravi A."/>
            <person name="Getino M."/>
            <person name="Pursley I."/>
            <person name="Horton D.L."/>
            <person name="Alikhan N.F."/>
            <person name="Baker D."/>
            <person name="Gharbi K."/>
            <person name="Hall N."/>
            <person name="Watson M."/>
            <person name="Adriaenssens E.M."/>
            <person name="Foster-Nyarko E."/>
            <person name="Jarju S."/>
            <person name="Secka A."/>
            <person name="Antonio M."/>
            <person name="Oren A."/>
            <person name="Chaudhuri R.R."/>
            <person name="La Ragione R."/>
            <person name="Hildebrand F."/>
            <person name="Pallen M.J."/>
        </authorList>
    </citation>
    <scope>NUCLEOTIDE SEQUENCE</scope>
    <source>
        <strain evidence="5">ChiGjej2B2-7701</strain>
    </source>
</reference>
<name>A0A921IN00_9ACTN</name>
<feature type="binding site" evidence="4">
    <location>
        <position position="77"/>
    </location>
    <ligand>
        <name>Zn(2+)</name>
        <dbReference type="ChEBI" id="CHEBI:29105"/>
    </ligand>
</feature>
<comment type="caution">
    <text evidence="5">The sequence shown here is derived from an EMBL/GenBank/DDBJ whole genome shotgun (WGS) entry which is preliminary data.</text>
</comment>
<dbReference type="AlphaFoldDB" id="A0A921IN00"/>
<feature type="binding site" evidence="4">
    <location>
        <position position="2"/>
    </location>
    <ligand>
        <name>Ni(2+)</name>
        <dbReference type="ChEBI" id="CHEBI:49786"/>
    </ligand>
</feature>